<evidence type="ECO:0000313" key="3">
    <source>
        <dbReference type="Proteomes" id="UP001500839"/>
    </source>
</evidence>
<reference evidence="3" key="1">
    <citation type="journal article" date="2019" name="Int. J. Syst. Evol. Microbiol.">
        <title>The Global Catalogue of Microorganisms (GCM) 10K type strain sequencing project: providing services to taxonomists for standard genome sequencing and annotation.</title>
        <authorList>
            <consortium name="The Broad Institute Genomics Platform"/>
            <consortium name="The Broad Institute Genome Sequencing Center for Infectious Disease"/>
            <person name="Wu L."/>
            <person name="Ma J."/>
        </authorList>
    </citation>
    <scope>NUCLEOTIDE SEQUENCE [LARGE SCALE GENOMIC DNA]</scope>
    <source>
        <strain evidence="3">JCM 18542</strain>
    </source>
</reference>
<accession>A0ABP9C5S9</accession>
<sequence length="92" mass="9062">MRSVTAAAIASRSCASSPSSGTGTGEASATCVTIGYASNERHAKTTSSPGAQVACTSCWHRPTEPQPTATLPGGTPARAASREVNSAAPLSG</sequence>
<dbReference type="Proteomes" id="UP001500839">
    <property type="component" value="Unassembled WGS sequence"/>
</dbReference>
<protein>
    <recommendedName>
        <fullName evidence="4">Secreted protein</fullName>
    </recommendedName>
</protein>
<keyword evidence="3" id="KW-1185">Reference proteome</keyword>
<dbReference type="EMBL" id="BAABKQ010000001">
    <property type="protein sequence ID" value="GAA4805421.1"/>
    <property type="molecule type" value="Genomic_DNA"/>
</dbReference>
<evidence type="ECO:0000313" key="2">
    <source>
        <dbReference type="EMBL" id="GAA4805421.1"/>
    </source>
</evidence>
<evidence type="ECO:0000256" key="1">
    <source>
        <dbReference type="SAM" id="MobiDB-lite"/>
    </source>
</evidence>
<name>A0ABP9C5S9_9ACTN</name>
<evidence type="ECO:0008006" key="4">
    <source>
        <dbReference type="Google" id="ProtNLM"/>
    </source>
</evidence>
<proteinExistence type="predicted"/>
<organism evidence="2 3">
    <name type="scientific">Tomitella cavernea</name>
    <dbReference type="NCBI Taxonomy" id="1387982"/>
    <lineage>
        <taxon>Bacteria</taxon>
        <taxon>Bacillati</taxon>
        <taxon>Actinomycetota</taxon>
        <taxon>Actinomycetes</taxon>
        <taxon>Mycobacteriales</taxon>
        <taxon>Tomitella</taxon>
    </lineage>
</organism>
<comment type="caution">
    <text evidence="2">The sequence shown here is derived from an EMBL/GenBank/DDBJ whole genome shotgun (WGS) entry which is preliminary data.</text>
</comment>
<feature type="region of interest" description="Disordered" evidence="1">
    <location>
        <begin position="62"/>
        <end position="92"/>
    </location>
</feature>
<gene>
    <name evidence="2" type="ORF">GCM10023353_05350</name>
</gene>